<dbReference type="InterPro" id="IPR050264">
    <property type="entry name" value="Bact_CCA-adding_enz_type3_sf"/>
</dbReference>
<evidence type="ECO:0000256" key="3">
    <source>
        <dbReference type="ARBA" id="ARBA00022694"/>
    </source>
</evidence>
<feature type="domain" description="Poly A polymerase head" evidence="9">
    <location>
        <begin position="19"/>
        <end position="138"/>
    </location>
</feature>
<keyword evidence="2 8" id="KW-0808">Transferase</keyword>
<dbReference type="InterPro" id="IPR003607">
    <property type="entry name" value="HD/PDEase_dom"/>
</dbReference>
<evidence type="ECO:0000256" key="7">
    <source>
        <dbReference type="ARBA" id="ARBA00022842"/>
    </source>
</evidence>
<dbReference type="GO" id="GO:0046872">
    <property type="term" value="F:metal ion binding"/>
    <property type="evidence" value="ECO:0007669"/>
    <property type="project" value="UniProtKB-KW"/>
</dbReference>
<keyword evidence="7" id="KW-0460">Magnesium</keyword>
<evidence type="ECO:0000256" key="4">
    <source>
        <dbReference type="ARBA" id="ARBA00022695"/>
    </source>
</evidence>
<dbReference type="PANTHER" id="PTHR46173">
    <property type="entry name" value="CCA TRNA NUCLEOTIDYLTRANSFERASE 1, MITOCHONDRIAL"/>
    <property type="match status" value="1"/>
</dbReference>
<evidence type="ECO:0000313" key="12">
    <source>
        <dbReference type="EMBL" id="OQA53186.1"/>
    </source>
</evidence>
<dbReference type="InterPro" id="IPR032828">
    <property type="entry name" value="PolyA_RNA-bd"/>
</dbReference>
<evidence type="ECO:0000256" key="1">
    <source>
        <dbReference type="ARBA" id="ARBA00001946"/>
    </source>
</evidence>
<dbReference type="SUPFAM" id="SSF81891">
    <property type="entry name" value="Poly A polymerase C-terminal region-like"/>
    <property type="match status" value="1"/>
</dbReference>
<dbReference type="AlphaFoldDB" id="A0A1V5SF85"/>
<dbReference type="Proteomes" id="UP000485367">
    <property type="component" value="Unassembled WGS sequence"/>
</dbReference>
<dbReference type="GO" id="GO:0000049">
    <property type="term" value="F:tRNA binding"/>
    <property type="evidence" value="ECO:0007669"/>
    <property type="project" value="TreeGrafter"/>
</dbReference>
<comment type="similarity">
    <text evidence="8">Belongs to the tRNA nucleotidyltransferase/poly(A) polymerase family.</text>
</comment>
<dbReference type="Pfam" id="PF01743">
    <property type="entry name" value="PolyA_pol"/>
    <property type="match status" value="1"/>
</dbReference>
<organism evidence="12">
    <name type="scientific">candidate division WS2 bacterium ADurb.Bin280</name>
    <dbReference type="NCBI Taxonomy" id="1852829"/>
    <lineage>
        <taxon>Bacteria</taxon>
        <taxon>candidate division WS2</taxon>
    </lineage>
</organism>
<dbReference type="InterPro" id="IPR006674">
    <property type="entry name" value="HD_domain"/>
</dbReference>
<dbReference type="Gene3D" id="1.10.3090.10">
    <property type="entry name" value="cca-adding enzyme, domain 2"/>
    <property type="match status" value="1"/>
</dbReference>
<accession>A0A1V5SF85</accession>
<comment type="caution">
    <text evidence="12">The sequence shown here is derived from an EMBL/GenBank/DDBJ whole genome shotgun (WGS) entry which is preliminary data.</text>
</comment>
<dbReference type="Gene3D" id="3.30.460.10">
    <property type="entry name" value="Beta Polymerase, domain 2"/>
    <property type="match status" value="1"/>
</dbReference>
<dbReference type="Pfam" id="PF12627">
    <property type="entry name" value="PolyA_pol_RNAbd"/>
    <property type="match status" value="1"/>
</dbReference>
<dbReference type="InterPro" id="IPR043519">
    <property type="entry name" value="NT_sf"/>
</dbReference>
<dbReference type="GO" id="GO:0004810">
    <property type="term" value="F:CCA tRNA nucleotidyltransferase activity"/>
    <property type="evidence" value="ECO:0007669"/>
    <property type="project" value="UniProtKB-EC"/>
</dbReference>
<evidence type="ECO:0000259" key="9">
    <source>
        <dbReference type="Pfam" id="PF01743"/>
    </source>
</evidence>
<keyword evidence="4 12" id="KW-0548">Nucleotidyltransferase</keyword>
<keyword evidence="5" id="KW-0479">Metal-binding</keyword>
<gene>
    <name evidence="12" type="primary">cca</name>
    <name evidence="12" type="ORF">BWY43_00113</name>
</gene>
<keyword evidence="6" id="KW-0547">Nucleotide-binding</keyword>
<feature type="domain" description="tRNA nucleotidyltransferase/poly(A) polymerase RNA and SrmB- binding" evidence="11">
    <location>
        <begin position="166"/>
        <end position="226"/>
    </location>
</feature>
<dbReference type="EMBL" id="MWBO01000008">
    <property type="protein sequence ID" value="OQA53186.1"/>
    <property type="molecule type" value="Genomic_DNA"/>
</dbReference>
<dbReference type="PANTHER" id="PTHR46173:SF1">
    <property type="entry name" value="CCA TRNA NUCLEOTIDYLTRANSFERASE 1, MITOCHONDRIAL"/>
    <property type="match status" value="1"/>
</dbReference>
<evidence type="ECO:0000256" key="5">
    <source>
        <dbReference type="ARBA" id="ARBA00022723"/>
    </source>
</evidence>
<reference evidence="12" key="1">
    <citation type="submission" date="2017-02" db="EMBL/GenBank/DDBJ databases">
        <title>Delving into the versatile metabolic prowess of the omnipresent phylum Bacteroidetes.</title>
        <authorList>
            <person name="Nobu M.K."/>
            <person name="Mei R."/>
            <person name="Narihiro T."/>
            <person name="Kuroda K."/>
            <person name="Liu W.-T."/>
        </authorList>
    </citation>
    <scope>NUCLEOTIDE SEQUENCE</scope>
    <source>
        <strain evidence="12">ADurb.Bin280</strain>
    </source>
</reference>
<dbReference type="EC" id="2.7.7.72" evidence="12"/>
<keyword evidence="3" id="KW-0819">tRNA processing</keyword>
<dbReference type="CDD" id="cd05398">
    <property type="entry name" value="NT_ClassII-CCAase"/>
    <property type="match status" value="1"/>
</dbReference>
<dbReference type="GO" id="GO:0000166">
    <property type="term" value="F:nucleotide binding"/>
    <property type="evidence" value="ECO:0007669"/>
    <property type="project" value="UniProtKB-KW"/>
</dbReference>
<evidence type="ECO:0000256" key="2">
    <source>
        <dbReference type="ARBA" id="ARBA00022679"/>
    </source>
</evidence>
<keyword evidence="8" id="KW-0694">RNA-binding</keyword>
<evidence type="ECO:0000256" key="6">
    <source>
        <dbReference type="ARBA" id="ARBA00022741"/>
    </source>
</evidence>
<evidence type="ECO:0000256" key="8">
    <source>
        <dbReference type="RuleBase" id="RU003953"/>
    </source>
</evidence>
<proteinExistence type="inferred from homology"/>
<dbReference type="SUPFAM" id="SSF81301">
    <property type="entry name" value="Nucleotidyltransferase"/>
    <property type="match status" value="1"/>
</dbReference>
<evidence type="ECO:0000259" key="10">
    <source>
        <dbReference type="Pfam" id="PF01966"/>
    </source>
</evidence>
<sequence length="443" mass="51344">MRKEASDIVAKLQREGFLAYFAGGYVRDLLMKRESSDIDIATSAKPDDVKRIFTKTIDKAQKFGTIIVIQGSHQFEVTTFRNEAIYLDGRRPSQVSFTNAREDARRRDFTINGIFYDPIKGNFIDYVGGIDDVKKRVISFIGNATNRINEDKLRLIRAVRLKIVLNFQYKDETFQAIKRNAKKIQCVSAERIREEVNKILQSKSRHLGLVELSQSGILKYILPEVERLKGVPQPYEYHHEGDCFTHIYLALKSLRQDAPLEVCWGVLLHDIAKPQTLKKINGKITFNDHASQSSDLARKILQRFKFSKKFIEDVCYIIRYHMSIGQIEQMKPSKKVDFLLNERFELLLELTEADSKGTYPVNLEMVAAMKRFNKMARLQVDITKHLKDEPKLINGNDLKEIEHIEQKKYGEILEEVYDLQIEGKLKTKEEAISFIKDKYINGQ</sequence>
<protein>
    <submittedName>
        <fullName evidence="12">CCA-adding enzyme</fullName>
        <ecNumber evidence="12">2.7.7.72</ecNumber>
    </submittedName>
</protein>
<dbReference type="CDD" id="cd00077">
    <property type="entry name" value="HDc"/>
    <property type="match status" value="1"/>
</dbReference>
<dbReference type="GO" id="GO:0008033">
    <property type="term" value="P:tRNA processing"/>
    <property type="evidence" value="ECO:0007669"/>
    <property type="project" value="UniProtKB-KW"/>
</dbReference>
<dbReference type="Pfam" id="PF01966">
    <property type="entry name" value="HD"/>
    <property type="match status" value="1"/>
</dbReference>
<feature type="domain" description="HD" evidence="10">
    <location>
        <begin position="256"/>
        <end position="328"/>
    </location>
</feature>
<comment type="cofactor">
    <cofactor evidence="1">
        <name>Mg(2+)</name>
        <dbReference type="ChEBI" id="CHEBI:18420"/>
    </cofactor>
</comment>
<dbReference type="InterPro" id="IPR002646">
    <property type="entry name" value="PolA_pol_head_dom"/>
</dbReference>
<evidence type="ECO:0000259" key="11">
    <source>
        <dbReference type="Pfam" id="PF12627"/>
    </source>
</evidence>
<name>A0A1V5SF85_9BACT</name>